<keyword evidence="4" id="KW-0963">Cytoplasm</keyword>
<keyword evidence="8" id="KW-0472">Membrane</keyword>
<dbReference type="SMART" id="SM00312">
    <property type="entry name" value="PX"/>
    <property type="match status" value="1"/>
</dbReference>
<evidence type="ECO:0000256" key="7">
    <source>
        <dbReference type="ARBA" id="ARBA00023054"/>
    </source>
</evidence>
<keyword evidence="3" id="KW-0813">Transport</keyword>
<dbReference type="SUPFAM" id="SSF64268">
    <property type="entry name" value="PX domain"/>
    <property type="match status" value="1"/>
</dbReference>
<dbReference type="PANTHER" id="PTHR46856:SF3">
    <property type="entry name" value="PX DOMAIN-CONTAINING PROTEIN EREX"/>
    <property type="match status" value="1"/>
</dbReference>
<evidence type="ECO:0000256" key="10">
    <source>
        <dbReference type="SAM" id="Coils"/>
    </source>
</evidence>
<feature type="region of interest" description="Disordered" evidence="11">
    <location>
        <begin position="828"/>
        <end position="860"/>
    </location>
</feature>
<evidence type="ECO:0000256" key="6">
    <source>
        <dbReference type="ARBA" id="ARBA00022927"/>
    </source>
</evidence>
<evidence type="ECO:0000256" key="5">
    <source>
        <dbReference type="ARBA" id="ARBA00022753"/>
    </source>
</evidence>
<comment type="subcellular location">
    <subcellularLocation>
        <location evidence="2">Cytoplasm</location>
        <location evidence="2">Cytosol</location>
    </subcellularLocation>
    <subcellularLocation>
        <location evidence="1">Endosome membrane</location>
        <topology evidence="1">Peripheral membrane protein</topology>
    </subcellularLocation>
</comment>
<dbReference type="GO" id="GO:0015031">
    <property type="term" value="P:protein transport"/>
    <property type="evidence" value="ECO:0007669"/>
    <property type="project" value="UniProtKB-KW"/>
</dbReference>
<dbReference type="Gene3D" id="3.30.1520.10">
    <property type="entry name" value="Phox-like domain"/>
    <property type="match status" value="1"/>
</dbReference>
<protein>
    <recommendedName>
        <fullName evidence="12">PX domain-containing protein</fullName>
    </recommendedName>
</protein>
<dbReference type="PROSITE" id="PS50195">
    <property type="entry name" value="PX"/>
    <property type="match status" value="1"/>
</dbReference>
<sequence length="860" mass="97374">MNLYAHDLALFDFTNFSDNPIIDHPSSFASFITTSPSDSGDVDAGNKPTSTATPKSPPKHRHDRTSPLPLGMDWSLPPRRWDGRDTVWPHNPQTGWSYCVTIPSWIILPTSGGSDIVVMFSKKSMLKMRVMQYRDYLKGIEVRFMKPLANGNALVLQPLQGLGQAGLFYRVQVGIQSPEGVTTTREILRRFSDFLKLLSELKKIFPKKNLPPAPPKRILRVKNRTLFEERRCSLEDWMEKLLSDIDISRSVSVATFLELEAAARSCRCYLDASSFDNNQSDAVSSVGSVAPLFLSKNYLDIDNASDLDNASSEISELGTPRQGKDGSAGPSMEHSILEPNLIEPLQKSTKKKVHSGRESDIAGDKVTENNTDRRFLRGDGAEHLPEPDHGKMDGHVRRLSIESIGSDLSSVRVSEISNLGIASLFGDGLHDMPESAEASRNLDSLGPDLQFHKDLLILFLSDERHKLKRVLNTLQRRLATANTDMEDLISRLNQEVAVRQFLVTKVFSTIVGMTEKWLLGKPFIIASVSVSCELGCSCLWLYDNGINGVDIELEPVKDLEVELETTRENCDENMQQAVLLERERFTQMQWDMELLRKQCLEMELKLKKEQDEKAHVESAKLLLMKESKTLLQELDVAREQLADLQKHHEELEVKSKADVKLLVKEVKSLRSSQSELKQELSRVMKEKLELERVMQKEKKRMEHANAANAKLLHECNLLWDRLQECSVNFLSEEEDKLNVDTSSPSDALDLLTTSDNRIGLLLAEAQLLAQDVENSVVRSEESHKMKDGDKRIDDKLRKMLTDMFVDNARLRKQVNSVVRCALNAYVKTDEDDDDDDDDSEEEVEEEEETHLRKTVLSKFL</sequence>
<evidence type="ECO:0000256" key="11">
    <source>
        <dbReference type="SAM" id="MobiDB-lite"/>
    </source>
</evidence>
<organism evidence="13 14">
    <name type="scientific">Gossypium trilobum</name>
    <dbReference type="NCBI Taxonomy" id="34281"/>
    <lineage>
        <taxon>Eukaryota</taxon>
        <taxon>Viridiplantae</taxon>
        <taxon>Streptophyta</taxon>
        <taxon>Embryophyta</taxon>
        <taxon>Tracheophyta</taxon>
        <taxon>Spermatophyta</taxon>
        <taxon>Magnoliopsida</taxon>
        <taxon>eudicotyledons</taxon>
        <taxon>Gunneridae</taxon>
        <taxon>Pentapetalae</taxon>
        <taxon>rosids</taxon>
        <taxon>malvids</taxon>
        <taxon>Malvales</taxon>
        <taxon>Malvaceae</taxon>
        <taxon>Malvoideae</taxon>
        <taxon>Gossypium</taxon>
    </lineage>
</organism>
<dbReference type="Pfam" id="PF00787">
    <property type="entry name" value="PX"/>
    <property type="match status" value="1"/>
</dbReference>
<dbReference type="InterPro" id="IPR044588">
    <property type="entry name" value="EREX-like"/>
</dbReference>
<dbReference type="PANTHER" id="PTHR46856">
    <property type="entry name" value="PX DOMAIN-CONTAINING PROTEIN EREL1-RELATED"/>
    <property type="match status" value="1"/>
</dbReference>
<dbReference type="InterPro" id="IPR036871">
    <property type="entry name" value="PX_dom_sf"/>
</dbReference>
<feature type="compositionally biased region" description="Basic and acidic residues" evidence="11">
    <location>
        <begin position="355"/>
        <end position="393"/>
    </location>
</feature>
<feature type="compositionally biased region" description="Acidic residues" evidence="11">
    <location>
        <begin position="829"/>
        <end position="848"/>
    </location>
</feature>
<feature type="region of interest" description="Disordered" evidence="11">
    <location>
        <begin position="314"/>
        <end position="393"/>
    </location>
</feature>
<evidence type="ECO:0000259" key="12">
    <source>
        <dbReference type="PROSITE" id="PS50195"/>
    </source>
</evidence>
<dbReference type="EMBL" id="JABEZW010000011">
    <property type="protein sequence ID" value="MBA0779456.1"/>
    <property type="molecule type" value="Genomic_DNA"/>
</dbReference>
<evidence type="ECO:0000256" key="3">
    <source>
        <dbReference type="ARBA" id="ARBA00022448"/>
    </source>
</evidence>
<proteinExistence type="predicted"/>
<dbReference type="AlphaFoldDB" id="A0A7J9F2D5"/>
<evidence type="ECO:0000256" key="8">
    <source>
        <dbReference type="ARBA" id="ARBA00023136"/>
    </source>
</evidence>
<accession>A0A7J9F2D5</accession>
<evidence type="ECO:0000313" key="13">
    <source>
        <dbReference type="EMBL" id="MBA0779456.1"/>
    </source>
</evidence>
<comment type="function">
    <text evidence="9">Acts as an effector of RABF2A and RABF2B. Involved in vacuolar transport of storage proteins. Regulates membrane trafficking to protein storage vacuoles (PSVs). Binds specifically to phosphatidylinositol 3-monophosphate (PtdIns3P).</text>
</comment>
<feature type="region of interest" description="Disordered" evidence="11">
    <location>
        <begin position="37"/>
        <end position="71"/>
    </location>
</feature>
<feature type="coiled-coil region" evidence="10">
    <location>
        <begin position="556"/>
        <end position="714"/>
    </location>
</feature>
<evidence type="ECO:0000256" key="1">
    <source>
        <dbReference type="ARBA" id="ARBA00004481"/>
    </source>
</evidence>
<dbReference type="GO" id="GO:0010008">
    <property type="term" value="C:endosome membrane"/>
    <property type="evidence" value="ECO:0007669"/>
    <property type="project" value="UniProtKB-SubCell"/>
</dbReference>
<keyword evidence="7 10" id="KW-0175">Coiled coil</keyword>
<gene>
    <name evidence="13" type="ORF">Gotri_003706</name>
</gene>
<dbReference type="InterPro" id="IPR001683">
    <property type="entry name" value="PX_dom"/>
</dbReference>
<evidence type="ECO:0000256" key="4">
    <source>
        <dbReference type="ARBA" id="ARBA00022490"/>
    </source>
</evidence>
<keyword evidence="6" id="KW-0653">Protein transport</keyword>
<evidence type="ECO:0000313" key="14">
    <source>
        <dbReference type="Proteomes" id="UP000593568"/>
    </source>
</evidence>
<reference evidence="13 14" key="1">
    <citation type="journal article" date="2019" name="Genome Biol. Evol.">
        <title>Insights into the evolution of the New World diploid cottons (Gossypium, subgenus Houzingenia) based on genome sequencing.</title>
        <authorList>
            <person name="Grover C.E."/>
            <person name="Arick M.A. 2nd"/>
            <person name="Thrash A."/>
            <person name="Conover J.L."/>
            <person name="Sanders W.S."/>
            <person name="Peterson D.G."/>
            <person name="Frelichowski J.E."/>
            <person name="Scheffler J.A."/>
            <person name="Scheffler B.E."/>
            <person name="Wendel J.F."/>
        </authorList>
    </citation>
    <scope>NUCLEOTIDE SEQUENCE [LARGE SCALE GENOMIC DNA]</scope>
    <source>
        <strain evidence="13">8</strain>
        <tissue evidence="13">Leaf</tissue>
    </source>
</reference>
<dbReference type="GO" id="GO:0035091">
    <property type="term" value="F:phosphatidylinositol binding"/>
    <property type="evidence" value="ECO:0007669"/>
    <property type="project" value="InterPro"/>
</dbReference>
<dbReference type="GO" id="GO:0005829">
    <property type="term" value="C:cytosol"/>
    <property type="evidence" value="ECO:0007669"/>
    <property type="project" value="UniProtKB-SubCell"/>
</dbReference>
<dbReference type="FunFam" id="3.30.1520.10:FF:000060">
    <property type="entry name" value="Phox (PX) domain-containing protein"/>
    <property type="match status" value="1"/>
</dbReference>
<name>A0A7J9F2D5_9ROSI</name>
<dbReference type="Proteomes" id="UP000593568">
    <property type="component" value="Unassembled WGS sequence"/>
</dbReference>
<evidence type="ECO:0000256" key="2">
    <source>
        <dbReference type="ARBA" id="ARBA00004514"/>
    </source>
</evidence>
<keyword evidence="14" id="KW-1185">Reference proteome</keyword>
<comment type="caution">
    <text evidence="13">The sequence shown here is derived from an EMBL/GenBank/DDBJ whole genome shotgun (WGS) entry which is preliminary data.</text>
</comment>
<feature type="domain" description="PX" evidence="12">
    <location>
        <begin position="147"/>
        <end position="264"/>
    </location>
</feature>
<keyword evidence="5" id="KW-0967">Endosome</keyword>
<feature type="coiled-coil region" evidence="10">
    <location>
        <begin position="457"/>
        <end position="491"/>
    </location>
</feature>
<evidence type="ECO:0000256" key="9">
    <source>
        <dbReference type="ARBA" id="ARBA00055681"/>
    </source>
</evidence>